<accession>A0A060XYG7</accession>
<protein>
    <submittedName>
        <fullName evidence="2">Uncharacterized protein</fullName>
    </submittedName>
</protein>
<feature type="chain" id="PRO_5001596522" evidence="1">
    <location>
        <begin position="29"/>
        <end position="67"/>
    </location>
</feature>
<reference evidence="2" key="2">
    <citation type="submission" date="2014-03" db="EMBL/GenBank/DDBJ databases">
        <authorList>
            <person name="Genoscope - CEA"/>
        </authorList>
    </citation>
    <scope>NUCLEOTIDE SEQUENCE</scope>
</reference>
<dbReference type="Proteomes" id="UP000193380">
    <property type="component" value="Unassembled WGS sequence"/>
</dbReference>
<reference evidence="2" key="1">
    <citation type="journal article" date="2014" name="Nat. Commun.">
        <title>The rainbow trout genome provides novel insights into evolution after whole-genome duplication in vertebrates.</title>
        <authorList>
            <person name="Berthelot C."/>
            <person name="Brunet F."/>
            <person name="Chalopin D."/>
            <person name="Juanchich A."/>
            <person name="Bernard M."/>
            <person name="Noel B."/>
            <person name="Bento P."/>
            <person name="Da Silva C."/>
            <person name="Labadie K."/>
            <person name="Alberti A."/>
            <person name="Aury J.M."/>
            <person name="Louis A."/>
            <person name="Dehais P."/>
            <person name="Bardou P."/>
            <person name="Montfort J."/>
            <person name="Klopp C."/>
            <person name="Cabau C."/>
            <person name="Gaspin C."/>
            <person name="Thorgaard G.H."/>
            <person name="Boussaha M."/>
            <person name="Quillet E."/>
            <person name="Guyomard R."/>
            <person name="Galiana D."/>
            <person name="Bobe J."/>
            <person name="Volff J.N."/>
            <person name="Genet C."/>
            <person name="Wincker P."/>
            <person name="Jaillon O."/>
            <person name="Roest Crollius H."/>
            <person name="Guiguen Y."/>
        </authorList>
    </citation>
    <scope>NUCLEOTIDE SEQUENCE [LARGE SCALE GENOMIC DNA]</scope>
</reference>
<gene>
    <name evidence="2" type="ORF">GSONMT00044735001</name>
</gene>
<keyword evidence="1" id="KW-0732">Signal</keyword>
<dbReference type="AlphaFoldDB" id="A0A060XYG7"/>
<feature type="signal peptide" evidence="1">
    <location>
        <begin position="1"/>
        <end position="28"/>
    </location>
</feature>
<organism evidence="2 3">
    <name type="scientific">Oncorhynchus mykiss</name>
    <name type="common">Rainbow trout</name>
    <name type="synonym">Salmo gairdneri</name>
    <dbReference type="NCBI Taxonomy" id="8022"/>
    <lineage>
        <taxon>Eukaryota</taxon>
        <taxon>Metazoa</taxon>
        <taxon>Chordata</taxon>
        <taxon>Craniata</taxon>
        <taxon>Vertebrata</taxon>
        <taxon>Euteleostomi</taxon>
        <taxon>Actinopterygii</taxon>
        <taxon>Neopterygii</taxon>
        <taxon>Teleostei</taxon>
        <taxon>Protacanthopterygii</taxon>
        <taxon>Salmoniformes</taxon>
        <taxon>Salmonidae</taxon>
        <taxon>Salmoninae</taxon>
        <taxon>Oncorhynchus</taxon>
    </lineage>
</organism>
<evidence type="ECO:0000313" key="3">
    <source>
        <dbReference type="Proteomes" id="UP000193380"/>
    </source>
</evidence>
<dbReference type="PaxDb" id="8022-A0A060XYG7"/>
<evidence type="ECO:0000256" key="1">
    <source>
        <dbReference type="SAM" id="SignalP"/>
    </source>
</evidence>
<name>A0A060XYG7_ONCMY</name>
<sequence length="67" mass="7559">MTRYPPFPYAASLSLFFIPLLSRTCSWARTSVSSFPESPQSLMAIMDRLNKDNNALRGIHHSGTQWG</sequence>
<dbReference type="EMBL" id="FR906470">
    <property type="protein sequence ID" value="CDQ84521.1"/>
    <property type="molecule type" value="Genomic_DNA"/>
</dbReference>
<proteinExistence type="predicted"/>
<evidence type="ECO:0000313" key="2">
    <source>
        <dbReference type="EMBL" id="CDQ84521.1"/>
    </source>
</evidence>